<dbReference type="InterPro" id="IPR038187">
    <property type="entry name" value="NAC_A/B_dom_sf"/>
</dbReference>
<keyword evidence="3" id="KW-0653">Protein transport</keyword>
<feature type="domain" description="NAC-A/B" evidence="4">
    <location>
        <begin position="1"/>
        <end position="59"/>
    </location>
</feature>
<organism evidence="5">
    <name type="scientific">marine sediment metagenome</name>
    <dbReference type="NCBI Taxonomy" id="412755"/>
    <lineage>
        <taxon>unclassified sequences</taxon>
        <taxon>metagenomes</taxon>
        <taxon>ecological metagenomes</taxon>
    </lineage>
</organism>
<evidence type="ECO:0000256" key="1">
    <source>
        <dbReference type="ARBA" id="ARBA00022448"/>
    </source>
</evidence>
<reference evidence="5" key="1">
    <citation type="journal article" date="2015" name="Nature">
        <title>Complex archaea that bridge the gap between prokaryotes and eukaryotes.</title>
        <authorList>
            <person name="Spang A."/>
            <person name="Saw J.H."/>
            <person name="Jorgensen S.L."/>
            <person name="Zaremba-Niedzwiedzka K."/>
            <person name="Martijn J."/>
            <person name="Lind A.E."/>
            <person name="van Eijk R."/>
            <person name="Schleper C."/>
            <person name="Guy L."/>
            <person name="Ettema T.J."/>
        </authorList>
    </citation>
    <scope>NUCLEOTIDE SEQUENCE</scope>
</reference>
<sequence length="94" mass="10368">MKQMGISQEDIAASKVIIETKDDKKIIIKNPIVAKIKVQGQESFQISGEVNEEISISEQDIKTVMEKTGHNKEESKKALEKTQGLAEAILELSG</sequence>
<dbReference type="PROSITE" id="PS51151">
    <property type="entry name" value="NAC_AB"/>
    <property type="match status" value="1"/>
</dbReference>
<dbReference type="InterPro" id="IPR005231">
    <property type="entry name" value="NAC_arc"/>
</dbReference>
<dbReference type="EMBL" id="LAZR01018200">
    <property type="protein sequence ID" value="KKL97303.1"/>
    <property type="molecule type" value="Genomic_DNA"/>
</dbReference>
<evidence type="ECO:0000256" key="2">
    <source>
        <dbReference type="ARBA" id="ARBA00022884"/>
    </source>
</evidence>
<dbReference type="GO" id="GO:0015031">
    <property type="term" value="P:protein transport"/>
    <property type="evidence" value="ECO:0007669"/>
    <property type="project" value="UniProtKB-KW"/>
</dbReference>
<accession>A0A0F9GEY7</accession>
<evidence type="ECO:0000259" key="4">
    <source>
        <dbReference type="PROSITE" id="PS51151"/>
    </source>
</evidence>
<protein>
    <recommendedName>
        <fullName evidence="4">NAC-A/B domain-containing protein</fullName>
    </recommendedName>
</protein>
<comment type="caution">
    <text evidence="5">The sequence shown here is derived from an EMBL/GenBank/DDBJ whole genome shotgun (WGS) entry which is preliminary data.</text>
</comment>
<keyword evidence="2" id="KW-0694">RNA-binding</keyword>
<evidence type="ECO:0000256" key="3">
    <source>
        <dbReference type="ARBA" id="ARBA00022927"/>
    </source>
</evidence>
<evidence type="ECO:0000313" key="5">
    <source>
        <dbReference type="EMBL" id="KKL97303.1"/>
    </source>
</evidence>
<dbReference type="Gene3D" id="2.20.70.30">
    <property type="entry name" value="Nascent polypeptide-associated complex domain"/>
    <property type="match status" value="1"/>
</dbReference>
<proteinExistence type="predicted"/>
<dbReference type="Pfam" id="PF01849">
    <property type="entry name" value="NAC"/>
    <property type="match status" value="1"/>
</dbReference>
<gene>
    <name evidence="5" type="ORF">LCGC14_1835820</name>
</gene>
<name>A0A0F9GEY7_9ZZZZ</name>
<dbReference type="GO" id="GO:0003723">
    <property type="term" value="F:RNA binding"/>
    <property type="evidence" value="ECO:0007669"/>
    <property type="project" value="UniProtKB-KW"/>
</dbReference>
<dbReference type="NCBIfam" id="TIGR00264">
    <property type="entry name" value="archaeal-type nascent polypeptide-associated complex protein"/>
    <property type="match status" value="1"/>
</dbReference>
<dbReference type="AlphaFoldDB" id="A0A0F9GEY7"/>
<dbReference type="InterPro" id="IPR002715">
    <property type="entry name" value="Nas_poly-pep-assoc_cplx_dom"/>
</dbReference>
<dbReference type="Gene3D" id="1.10.8.10">
    <property type="entry name" value="DNA helicase RuvA subunit, C-terminal domain"/>
    <property type="match status" value="1"/>
</dbReference>
<keyword evidence="1" id="KW-0813">Transport</keyword>
<dbReference type="SMART" id="SM01407">
    <property type="entry name" value="NAC"/>
    <property type="match status" value="1"/>
</dbReference>